<evidence type="ECO:0000313" key="3">
    <source>
        <dbReference type="EMBL" id="MFD1646055.1"/>
    </source>
</evidence>
<feature type="compositionally biased region" description="Polar residues" evidence="1">
    <location>
        <begin position="285"/>
        <end position="300"/>
    </location>
</feature>
<feature type="region of interest" description="Disordered" evidence="1">
    <location>
        <begin position="285"/>
        <end position="408"/>
    </location>
</feature>
<reference evidence="3 4" key="1">
    <citation type="journal article" date="2019" name="Int. J. Syst. Evol. Microbiol.">
        <title>The Global Catalogue of Microorganisms (GCM) 10K type strain sequencing project: providing services to taxonomists for standard genome sequencing and annotation.</title>
        <authorList>
            <consortium name="The Broad Institute Genomics Platform"/>
            <consortium name="The Broad Institute Genome Sequencing Center for Infectious Disease"/>
            <person name="Wu L."/>
            <person name="Ma J."/>
        </authorList>
    </citation>
    <scope>NUCLEOTIDE SEQUENCE [LARGE SCALE GENOMIC DNA]</scope>
    <source>
        <strain evidence="3 4">CGMCC 1.10390</strain>
    </source>
</reference>
<feature type="compositionally biased region" description="Low complexity" evidence="1">
    <location>
        <begin position="358"/>
        <end position="371"/>
    </location>
</feature>
<evidence type="ECO:0000256" key="1">
    <source>
        <dbReference type="SAM" id="MobiDB-lite"/>
    </source>
</evidence>
<feature type="transmembrane region" description="Helical" evidence="2">
    <location>
        <begin position="214"/>
        <end position="233"/>
    </location>
</feature>
<feature type="transmembrane region" description="Helical" evidence="2">
    <location>
        <begin position="177"/>
        <end position="194"/>
    </location>
</feature>
<feature type="transmembrane region" description="Helical" evidence="2">
    <location>
        <begin position="104"/>
        <end position="124"/>
    </location>
</feature>
<protein>
    <recommendedName>
        <fullName evidence="5">Type IV secretion system protein TrbL</fullName>
    </recommendedName>
</protein>
<evidence type="ECO:0008006" key="5">
    <source>
        <dbReference type="Google" id="ProtNLM"/>
    </source>
</evidence>
<accession>A0ABD6DKY4</accession>
<evidence type="ECO:0000313" key="4">
    <source>
        <dbReference type="Proteomes" id="UP001597034"/>
    </source>
</evidence>
<dbReference type="AlphaFoldDB" id="A0ABD6DKY4"/>
<feature type="compositionally biased region" description="Basic and acidic residues" evidence="1">
    <location>
        <begin position="375"/>
        <end position="387"/>
    </location>
</feature>
<keyword evidence="2" id="KW-1133">Transmembrane helix</keyword>
<name>A0ABD6DKY4_9EURY</name>
<comment type="caution">
    <text evidence="3">The sequence shown here is derived from an EMBL/GenBank/DDBJ whole genome shotgun (WGS) entry which is preliminary data.</text>
</comment>
<sequence>MGLKEVIIAALTDFVEALFQPLEGLVEEHGNEVLQFVVGTDAPNAIFSRPTNGVWPSLYDYYWESVVPLALGIWALSIGLVILLESTSNLFSGYQGARMKRRAFAGLLAVLSWWWIAAFSLQFVDHLGIYILPDLSDVDLIQSISYGVLSAIAYAISVSVNNTLLVSIATVYLARRIALYMFVLVMPLLIVMWIPSVGPFALVARFMKRLAGFYVPFLFMSLPAVVLFRLSAILGGNFGLSVEGLLSWVLGLVTPFLALVAPFVLFWQAGAIFMASERMGRQVSTGRLGQQLSSTKQAGQTAAHGGRNFSRGLRGDGAIRRDGQTLLNSGDSRAHAAGQRVRGTRDSLAAAFSGPSPESSTGVASEASSSGQDTTRNDSFDALRPDRPSALPPARTAQTTDATDANQP</sequence>
<dbReference type="EMBL" id="JBHUDO010000002">
    <property type="protein sequence ID" value="MFD1646055.1"/>
    <property type="molecule type" value="Genomic_DNA"/>
</dbReference>
<organism evidence="3 4">
    <name type="scientific">Haloarchaeobius litoreus</name>
    <dbReference type="NCBI Taxonomy" id="755306"/>
    <lineage>
        <taxon>Archaea</taxon>
        <taxon>Methanobacteriati</taxon>
        <taxon>Methanobacteriota</taxon>
        <taxon>Stenosarchaea group</taxon>
        <taxon>Halobacteria</taxon>
        <taxon>Halobacteriales</taxon>
        <taxon>Halorubellaceae</taxon>
        <taxon>Haloarchaeobius</taxon>
    </lineage>
</organism>
<proteinExistence type="predicted"/>
<feature type="transmembrane region" description="Helical" evidence="2">
    <location>
        <begin position="144"/>
        <end position="165"/>
    </location>
</feature>
<feature type="compositionally biased region" description="Low complexity" evidence="1">
    <location>
        <begin position="394"/>
        <end position="408"/>
    </location>
</feature>
<dbReference type="Proteomes" id="UP001597034">
    <property type="component" value="Unassembled WGS sequence"/>
</dbReference>
<evidence type="ECO:0000256" key="2">
    <source>
        <dbReference type="SAM" id="Phobius"/>
    </source>
</evidence>
<feature type="transmembrane region" description="Helical" evidence="2">
    <location>
        <begin position="245"/>
        <end position="267"/>
    </location>
</feature>
<gene>
    <name evidence="3" type="ORF">ACFSBL_10215</name>
</gene>
<feature type="transmembrane region" description="Helical" evidence="2">
    <location>
        <begin position="61"/>
        <end position="84"/>
    </location>
</feature>
<keyword evidence="2" id="KW-0472">Membrane</keyword>
<keyword evidence="2" id="KW-0812">Transmembrane</keyword>
<keyword evidence="4" id="KW-1185">Reference proteome</keyword>
<feature type="compositionally biased region" description="Basic and acidic residues" evidence="1">
    <location>
        <begin position="313"/>
        <end position="323"/>
    </location>
</feature>
<dbReference type="RefSeq" id="WP_256398420.1">
    <property type="nucleotide sequence ID" value="NZ_JANHJR010000001.1"/>
</dbReference>
<dbReference type="InterPro" id="IPR045782">
    <property type="entry name" value="TrbL_3"/>
</dbReference>
<dbReference type="Pfam" id="PF19590">
    <property type="entry name" value="TrbL_3"/>
    <property type="match status" value="1"/>
</dbReference>